<dbReference type="GO" id="GO:0016757">
    <property type="term" value="F:glycosyltransferase activity"/>
    <property type="evidence" value="ECO:0007669"/>
    <property type="project" value="InterPro"/>
</dbReference>
<organism evidence="2 3">
    <name type="scientific">Pseudomonas koreensis</name>
    <dbReference type="NCBI Taxonomy" id="198620"/>
    <lineage>
        <taxon>Bacteria</taxon>
        <taxon>Pseudomonadati</taxon>
        <taxon>Pseudomonadota</taxon>
        <taxon>Gammaproteobacteria</taxon>
        <taxon>Pseudomonadales</taxon>
        <taxon>Pseudomonadaceae</taxon>
        <taxon>Pseudomonas</taxon>
    </lineage>
</organism>
<dbReference type="Gene3D" id="3.40.50.2000">
    <property type="entry name" value="Glycogen Phosphorylase B"/>
    <property type="match status" value="1"/>
</dbReference>
<reference evidence="2 3" key="1">
    <citation type="submission" date="2016-05" db="EMBL/GenBank/DDBJ databases">
        <authorList>
            <person name="Wang S."/>
            <person name="Zhu B."/>
        </authorList>
    </citation>
    <scope>NUCLEOTIDE SEQUENCE [LARGE SCALE GENOMIC DNA]</scope>
    <source>
        <strain evidence="2 3">CRS05-R5</strain>
    </source>
</reference>
<feature type="domain" description="Glycosyl transferase family 1" evidence="1">
    <location>
        <begin position="33"/>
        <end position="138"/>
    </location>
</feature>
<dbReference type="Proteomes" id="UP000078142">
    <property type="component" value="Chromosome"/>
</dbReference>
<protein>
    <recommendedName>
        <fullName evidence="1">Glycosyl transferase family 1 domain-containing protein</fullName>
    </recommendedName>
</protein>
<dbReference type="InterPro" id="IPR001296">
    <property type="entry name" value="Glyco_trans_1"/>
</dbReference>
<dbReference type="SUPFAM" id="SSF53756">
    <property type="entry name" value="UDP-Glycosyltransferase/glycogen phosphorylase"/>
    <property type="match status" value="1"/>
</dbReference>
<accession>A0AAC9FYC8</accession>
<proteinExistence type="predicted"/>
<evidence type="ECO:0000259" key="1">
    <source>
        <dbReference type="Pfam" id="PF00534"/>
    </source>
</evidence>
<name>A0AAC9FYC8_9PSED</name>
<sequence>MVEFYSGMTGKDFSDVNVFPLGVINQRKEIPTKIFSNRLRIGTVGRLVDFKTYNIWMLDVVDKIMAQGIQVSYDIYGEGPLKEKISEKINELKLEAIVTLKGGFNYSEFSKVVSDFDVFIGSGTALIEASGLGVPSIVGIESVTEAETYGFFSEIPGFSYNEDNLYPKKDVMSLFLDFYNSSEDEKASLSQAHVKKSEMFSMEACVKNFAEVKAFPVLKSALGRRRSWLFRILYTASVGTYSVRLKLAGKTLSQVVSSVE</sequence>
<evidence type="ECO:0000313" key="3">
    <source>
        <dbReference type="Proteomes" id="UP000078142"/>
    </source>
</evidence>
<dbReference type="EMBL" id="CP015852">
    <property type="protein sequence ID" value="ANH99322.1"/>
    <property type="molecule type" value="Genomic_DNA"/>
</dbReference>
<gene>
    <name evidence="2" type="ORF">A8L59_18545</name>
</gene>
<evidence type="ECO:0000313" key="2">
    <source>
        <dbReference type="EMBL" id="ANH99322.1"/>
    </source>
</evidence>
<dbReference type="Pfam" id="PF00534">
    <property type="entry name" value="Glycos_transf_1"/>
    <property type="match status" value="1"/>
</dbReference>
<dbReference type="AlphaFoldDB" id="A0AAC9FYC8"/>